<dbReference type="Proteomes" id="UP000019487">
    <property type="component" value="Unassembled WGS sequence"/>
</dbReference>
<dbReference type="EMBL" id="AYSA01000294">
    <property type="protein sequence ID" value="ESZ93728.1"/>
    <property type="molecule type" value="Genomic_DNA"/>
</dbReference>
<dbReference type="OrthoDB" id="3489104at2759"/>
<comment type="caution">
    <text evidence="1">The sequence shown here is derived from an EMBL/GenBank/DDBJ whole genome shotgun (WGS) entry which is preliminary data.</text>
</comment>
<protein>
    <submittedName>
        <fullName evidence="1">Uncharacterized protein</fullName>
    </submittedName>
</protein>
<name>W9CD26_SCLBF</name>
<organism evidence="1 2">
    <name type="scientific">Sclerotinia borealis (strain F-4128)</name>
    <dbReference type="NCBI Taxonomy" id="1432307"/>
    <lineage>
        <taxon>Eukaryota</taxon>
        <taxon>Fungi</taxon>
        <taxon>Dikarya</taxon>
        <taxon>Ascomycota</taxon>
        <taxon>Pezizomycotina</taxon>
        <taxon>Leotiomycetes</taxon>
        <taxon>Helotiales</taxon>
        <taxon>Sclerotiniaceae</taxon>
        <taxon>Sclerotinia</taxon>
    </lineage>
</organism>
<reference evidence="1 2" key="1">
    <citation type="journal article" date="2014" name="Genome Announc.">
        <title>Draft genome sequence of Sclerotinia borealis, a psychrophilic plant pathogenic fungus.</title>
        <authorList>
            <person name="Mardanov A.V."/>
            <person name="Beletsky A.V."/>
            <person name="Kadnikov V.V."/>
            <person name="Ignatov A.N."/>
            <person name="Ravin N.V."/>
        </authorList>
    </citation>
    <scope>NUCLEOTIDE SEQUENCE [LARGE SCALE GENOMIC DNA]</scope>
    <source>
        <strain evidence="2">F-4157</strain>
    </source>
</reference>
<dbReference type="AlphaFoldDB" id="W9CD26"/>
<accession>W9CD26</accession>
<proteinExistence type="predicted"/>
<gene>
    <name evidence="1" type="ORF">SBOR_5913</name>
</gene>
<keyword evidence="2" id="KW-1185">Reference proteome</keyword>
<evidence type="ECO:0000313" key="2">
    <source>
        <dbReference type="Proteomes" id="UP000019487"/>
    </source>
</evidence>
<dbReference type="HOGENOM" id="CLU_1644705_0_0_1"/>
<sequence>MSDSTQPESVEDLSVNLESQQISKEVLSKLFDGQTFKGTTHEVYFRPEIDTIVFENFINFNFPQSQAFRGTPSELAYQFPPQTECDSVKILELDECLGMWRYNAAHFRSLDLLILRTGPFGERHELRVLDEAKKYYEKKLAHENCTKIPSIVIRLETLFEN</sequence>
<evidence type="ECO:0000313" key="1">
    <source>
        <dbReference type="EMBL" id="ESZ93728.1"/>
    </source>
</evidence>